<dbReference type="SMART" id="SM00353">
    <property type="entry name" value="HLH"/>
    <property type="match status" value="1"/>
</dbReference>
<keyword evidence="8" id="KW-1185">Reference proteome</keyword>
<keyword evidence="2" id="KW-0805">Transcription regulation</keyword>
<dbReference type="EMBL" id="BPVZ01000004">
    <property type="protein sequence ID" value="GKU90310.1"/>
    <property type="molecule type" value="Genomic_DNA"/>
</dbReference>
<feature type="compositionally biased region" description="Basic and acidic residues" evidence="5">
    <location>
        <begin position="114"/>
        <end position="126"/>
    </location>
</feature>
<organism evidence="7 8">
    <name type="scientific">Rubroshorea leprosula</name>
    <dbReference type="NCBI Taxonomy" id="152421"/>
    <lineage>
        <taxon>Eukaryota</taxon>
        <taxon>Viridiplantae</taxon>
        <taxon>Streptophyta</taxon>
        <taxon>Embryophyta</taxon>
        <taxon>Tracheophyta</taxon>
        <taxon>Spermatophyta</taxon>
        <taxon>Magnoliopsida</taxon>
        <taxon>eudicotyledons</taxon>
        <taxon>Gunneridae</taxon>
        <taxon>Pentapetalae</taxon>
        <taxon>rosids</taxon>
        <taxon>malvids</taxon>
        <taxon>Malvales</taxon>
        <taxon>Dipterocarpaceae</taxon>
        <taxon>Rubroshorea</taxon>
    </lineage>
</organism>
<evidence type="ECO:0000256" key="3">
    <source>
        <dbReference type="ARBA" id="ARBA00023163"/>
    </source>
</evidence>
<accession>A0AAV5HZ45</accession>
<dbReference type="GO" id="GO:0005634">
    <property type="term" value="C:nucleus"/>
    <property type="evidence" value="ECO:0007669"/>
    <property type="project" value="UniProtKB-SubCell"/>
</dbReference>
<reference evidence="7 8" key="1">
    <citation type="journal article" date="2021" name="Commun. Biol.">
        <title>The genome of Shorea leprosula (Dipterocarpaceae) highlights the ecological relevance of drought in aseasonal tropical rainforests.</title>
        <authorList>
            <person name="Ng K.K.S."/>
            <person name="Kobayashi M.J."/>
            <person name="Fawcett J.A."/>
            <person name="Hatakeyama M."/>
            <person name="Paape T."/>
            <person name="Ng C.H."/>
            <person name="Ang C.C."/>
            <person name="Tnah L.H."/>
            <person name="Lee C.T."/>
            <person name="Nishiyama T."/>
            <person name="Sese J."/>
            <person name="O'Brien M.J."/>
            <person name="Copetti D."/>
            <person name="Mohd Noor M.I."/>
            <person name="Ong R.C."/>
            <person name="Putra M."/>
            <person name="Sireger I.Z."/>
            <person name="Indrioko S."/>
            <person name="Kosugi Y."/>
            <person name="Izuno A."/>
            <person name="Isagi Y."/>
            <person name="Lee S.L."/>
            <person name="Shimizu K.K."/>
        </authorList>
    </citation>
    <scope>NUCLEOTIDE SEQUENCE [LARGE SCALE GENOMIC DNA]</scope>
    <source>
        <strain evidence="7">214</strain>
    </source>
</reference>
<keyword evidence="3" id="KW-0804">Transcription</keyword>
<comment type="subcellular location">
    <subcellularLocation>
        <location evidence="1">Nucleus</location>
    </subcellularLocation>
</comment>
<feature type="region of interest" description="Disordered" evidence="5">
    <location>
        <begin position="88"/>
        <end position="139"/>
    </location>
</feature>
<dbReference type="PROSITE" id="PS50888">
    <property type="entry name" value="BHLH"/>
    <property type="match status" value="1"/>
</dbReference>
<evidence type="ECO:0000256" key="5">
    <source>
        <dbReference type="SAM" id="MobiDB-lite"/>
    </source>
</evidence>
<name>A0AAV5HZ45_9ROSI</name>
<evidence type="ECO:0000313" key="7">
    <source>
        <dbReference type="EMBL" id="GKU90310.1"/>
    </source>
</evidence>
<dbReference type="GO" id="GO:0046983">
    <property type="term" value="F:protein dimerization activity"/>
    <property type="evidence" value="ECO:0007669"/>
    <property type="project" value="InterPro"/>
</dbReference>
<feature type="compositionally biased region" description="Polar residues" evidence="5">
    <location>
        <begin position="88"/>
        <end position="98"/>
    </location>
</feature>
<dbReference type="FunFam" id="4.10.280.10:FF:000100">
    <property type="entry name" value="Transcription factor BEE 3"/>
    <property type="match status" value="1"/>
</dbReference>
<dbReference type="Gene3D" id="4.10.280.10">
    <property type="entry name" value="Helix-loop-helix DNA-binding domain"/>
    <property type="match status" value="1"/>
</dbReference>
<dbReference type="AlphaFoldDB" id="A0AAV5HZ45"/>
<evidence type="ECO:0000256" key="2">
    <source>
        <dbReference type="ARBA" id="ARBA00023015"/>
    </source>
</evidence>
<dbReference type="PANTHER" id="PTHR12565">
    <property type="entry name" value="STEROL REGULATORY ELEMENT-BINDING PROTEIN"/>
    <property type="match status" value="1"/>
</dbReference>
<dbReference type="InterPro" id="IPR024097">
    <property type="entry name" value="bHLH_ZIP_TF"/>
</dbReference>
<evidence type="ECO:0000256" key="4">
    <source>
        <dbReference type="ARBA" id="ARBA00023242"/>
    </source>
</evidence>
<dbReference type="SUPFAM" id="SSF47459">
    <property type="entry name" value="HLH, helix-loop-helix DNA-binding domain"/>
    <property type="match status" value="1"/>
</dbReference>
<keyword evidence="4" id="KW-0539">Nucleus</keyword>
<evidence type="ECO:0000259" key="6">
    <source>
        <dbReference type="PROSITE" id="PS50888"/>
    </source>
</evidence>
<dbReference type="PANTHER" id="PTHR12565:SF367">
    <property type="entry name" value="TRANSCRIPTION FACTOR BHLH75"/>
    <property type="match status" value="1"/>
</dbReference>
<dbReference type="InterPro" id="IPR036638">
    <property type="entry name" value="HLH_DNA-bd_sf"/>
</dbReference>
<dbReference type="InterPro" id="IPR011598">
    <property type="entry name" value="bHLH_dom"/>
</dbReference>
<comment type="caution">
    <text evidence="7">The sequence shown here is derived from an EMBL/GenBank/DDBJ whole genome shotgun (WGS) entry which is preliminary data.</text>
</comment>
<feature type="domain" description="BHLH" evidence="6">
    <location>
        <begin position="133"/>
        <end position="183"/>
    </location>
</feature>
<protein>
    <recommendedName>
        <fullName evidence="6">BHLH domain-containing protein</fullName>
    </recommendedName>
</protein>
<dbReference type="Proteomes" id="UP001054252">
    <property type="component" value="Unassembled WGS sequence"/>
</dbReference>
<dbReference type="Pfam" id="PF00010">
    <property type="entry name" value="HLH"/>
    <property type="match status" value="1"/>
</dbReference>
<gene>
    <name evidence="7" type="ORF">SLEP1_g4315</name>
</gene>
<evidence type="ECO:0000313" key="8">
    <source>
        <dbReference type="Proteomes" id="UP001054252"/>
    </source>
</evidence>
<proteinExistence type="predicted"/>
<dbReference type="GO" id="GO:0003700">
    <property type="term" value="F:DNA-binding transcription factor activity"/>
    <property type="evidence" value="ECO:0007669"/>
    <property type="project" value="TreeGrafter"/>
</dbReference>
<sequence>MAEFIEAVLQSLKPSISETNSNMEVIENQGAMEGLDSTDPGFSALSNSIMFDNQQALQDPMNFAGEFQCERKNDKAIPILEGLVMNLSPSPVSGTGLSPDTEGQGERKRKRKRSNNDQKKSKEVVHVRAKRGQATDSHSLAERVRRERINKKLRCLQDLVPGCYKTMGMAVMLDVIINYVQSLQNQIEFLSMKLSVASPYHEVHDLMSAMDAAQTTQGQEMGREGYGGAGASYFDSAPYGQFVCDP</sequence>
<evidence type="ECO:0000256" key="1">
    <source>
        <dbReference type="ARBA" id="ARBA00004123"/>
    </source>
</evidence>